<dbReference type="RefSeq" id="WP_213170017.1">
    <property type="nucleotide sequence ID" value="NZ_CP070496.1"/>
</dbReference>
<evidence type="ECO:0000313" key="4">
    <source>
        <dbReference type="Proteomes" id="UP000662939"/>
    </source>
</evidence>
<feature type="transmembrane region" description="Helical" evidence="2">
    <location>
        <begin position="328"/>
        <end position="350"/>
    </location>
</feature>
<dbReference type="Proteomes" id="UP000662939">
    <property type="component" value="Chromosome"/>
</dbReference>
<evidence type="ECO:0000256" key="1">
    <source>
        <dbReference type="SAM" id="MobiDB-lite"/>
    </source>
</evidence>
<keyword evidence="2" id="KW-1133">Transmembrane helix</keyword>
<dbReference type="AlphaFoldDB" id="A0A895XKR7"/>
<feature type="compositionally biased region" description="Pro residues" evidence="1">
    <location>
        <begin position="1"/>
        <end position="29"/>
    </location>
</feature>
<feature type="transmembrane region" description="Helical" evidence="2">
    <location>
        <begin position="260"/>
        <end position="283"/>
    </location>
</feature>
<feature type="transmembrane region" description="Helical" evidence="2">
    <location>
        <begin position="370"/>
        <end position="391"/>
    </location>
</feature>
<protein>
    <submittedName>
        <fullName evidence="3">Uncharacterized protein</fullName>
    </submittedName>
</protein>
<keyword evidence="4" id="KW-1185">Reference proteome</keyword>
<keyword evidence="2" id="KW-0472">Membrane</keyword>
<gene>
    <name evidence="3" type="ORF">JQS30_09300</name>
</gene>
<feature type="transmembrane region" description="Helical" evidence="2">
    <location>
        <begin position="134"/>
        <end position="154"/>
    </location>
</feature>
<dbReference type="KEGG" id="nav:JQS30_09300"/>
<proteinExistence type="predicted"/>
<organism evidence="3 4">
    <name type="scientific">Natronoglycomyces albus</name>
    <dbReference type="NCBI Taxonomy" id="2811108"/>
    <lineage>
        <taxon>Bacteria</taxon>
        <taxon>Bacillati</taxon>
        <taxon>Actinomycetota</taxon>
        <taxon>Actinomycetes</taxon>
        <taxon>Glycomycetales</taxon>
        <taxon>Glycomycetaceae</taxon>
        <taxon>Natronoglycomyces</taxon>
    </lineage>
</organism>
<accession>A0A895XKR7</accession>
<feature type="region of interest" description="Disordered" evidence="1">
    <location>
        <begin position="415"/>
        <end position="466"/>
    </location>
</feature>
<feature type="transmembrane region" description="Helical" evidence="2">
    <location>
        <begin position="105"/>
        <end position="127"/>
    </location>
</feature>
<dbReference type="EMBL" id="CP070496">
    <property type="protein sequence ID" value="QSB04019.1"/>
    <property type="molecule type" value="Genomic_DNA"/>
</dbReference>
<name>A0A895XKR7_9ACTN</name>
<feature type="transmembrane region" description="Helical" evidence="2">
    <location>
        <begin position="160"/>
        <end position="182"/>
    </location>
</feature>
<keyword evidence="2" id="KW-0812">Transmembrane</keyword>
<sequence>MTNHPPGPFPPASGQPAPGFAPTPPPQHSGPPANYGMNSAPAGPAGAYGHLPHGPAPVPGQPPLPSLTKPGTVTGIQVILWIMAAMSAIGELFSIISLVNYFHPLGLISVVLAGFLTVKSIIAPIYIGRGRRWAWILALIGTILGIVFGTLGLISGALSAIPVVILVATLFLGLYVTLLCLLCTSSARRWITTNRIMAMAAGMPTGHPQANYPPQGQQLRAQIPPGTDPHVAAAALMLMNQGSKPAIPHKKPGSLTTAQVFAWILLVGLLLAAINQLRILILLTNDPLIIYVEDLIVYTSVHLAGYSLLTIMLLVTVFGFIKTARWSGTFALVTSIVATALLLVPLTIIILAEMFLGGRLYLAGDQFGTFVNFLCLATFPLAPVMMILMIVPSGRRWIKHQGSLTSMPPTNQAYFSSPAAAPPQREAYDQSGYSGYSEHSPYAQPGSQPPANPQSYHQGGQPPTFP</sequence>
<feature type="transmembrane region" description="Helical" evidence="2">
    <location>
        <begin position="295"/>
        <end position="321"/>
    </location>
</feature>
<reference evidence="3" key="1">
    <citation type="submission" date="2021-02" db="EMBL/GenBank/DDBJ databases">
        <title>Natronoglycomyces albus gen. nov., sp. nov, a haloalkaliphilic actinobacterium from a soda solonchak soil.</title>
        <authorList>
            <person name="Sorokin D.Y."/>
            <person name="Khijniak T.V."/>
            <person name="Zakharycheva A.P."/>
            <person name="Boueva O.V."/>
            <person name="Ariskina E.V."/>
            <person name="Hahnke R.L."/>
            <person name="Bunk B."/>
            <person name="Sproer C."/>
            <person name="Schumann P."/>
            <person name="Evtushenko L.I."/>
            <person name="Kublanov I.V."/>
        </authorList>
    </citation>
    <scope>NUCLEOTIDE SEQUENCE</scope>
    <source>
        <strain evidence="3">DSM 106290</strain>
    </source>
</reference>
<evidence type="ECO:0000256" key="2">
    <source>
        <dbReference type="SAM" id="Phobius"/>
    </source>
</evidence>
<feature type="transmembrane region" description="Helical" evidence="2">
    <location>
        <begin position="78"/>
        <end position="99"/>
    </location>
</feature>
<evidence type="ECO:0000313" key="3">
    <source>
        <dbReference type="EMBL" id="QSB04019.1"/>
    </source>
</evidence>
<feature type="region of interest" description="Disordered" evidence="1">
    <location>
        <begin position="1"/>
        <end position="36"/>
    </location>
</feature>